<name>A0A1M6XCI0_9BACT</name>
<proteinExistence type="predicted"/>
<sequence>MLIDFNQIEAIRGPGMNHGSGEMSAQVFDCEQGKFVITRIHPFGSIGIHEQKLGDDINYVISGTGTAYVDGKEEVLYPGCCHICPKGSRHKIMNTGIDDLVLFTAIVDRG</sequence>
<protein>
    <submittedName>
        <fullName evidence="2">Cupin domain-containing protein</fullName>
    </submittedName>
</protein>
<dbReference type="InterPro" id="IPR014710">
    <property type="entry name" value="RmlC-like_jellyroll"/>
</dbReference>
<accession>A0A1M6XCI0</accession>
<reference evidence="3" key="1">
    <citation type="submission" date="2016-11" db="EMBL/GenBank/DDBJ databases">
        <authorList>
            <person name="Varghese N."/>
            <person name="Submissions S."/>
        </authorList>
    </citation>
    <scope>NUCLEOTIDE SEQUENCE [LARGE SCALE GENOMIC DNA]</scope>
    <source>
        <strain evidence="3">UWOS</strain>
    </source>
</reference>
<dbReference type="SUPFAM" id="SSF51182">
    <property type="entry name" value="RmlC-like cupins"/>
    <property type="match status" value="1"/>
</dbReference>
<dbReference type="Proteomes" id="UP000184275">
    <property type="component" value="Unassembled WGS sequence"/>
</dbReference>
<dbReference type="Pfam" id="PF07883">
    <property type="entry name" value="Cupin_2"/>
    <property type="match status" value="1"/>
</dbReference>
<dbReference type="Gene3D" id="2.60.120.10">
    <property type="entry name" value="Jelly Rolls"/>
    <property type="match status" value="1"/>
</dbReference>
<dbReference type="InterPro" id="IPR013096">
    <property type="entry name" value="Cupin_2"/>
</dbReference>
<feature type="domain" description="Cupin type-2" evidence="1">
    <location>
        <begin position="39"/>
        <end position="103"/>
    </location>
</feature>
<dbReference type="InterPro" id="IPR011051">
    <property type="entry name" value="RmlC_Cupin_sf"/>
</dbReference>
<gene>
    <name evidence="2" type="ORF">SAMN05720469_13019</name>
</gene>
<dbReference type="RefSeq" id="WP_073305645.1">
    <property type="nucleotide sequence ID" value="NZ_FRAW01000030.1"/>
</dbReference>
<evidence type="ECO:0000259" key="1">
    <source>
        <dbReference type="Pfam" id="PF07883"/>
    </source>
</evidence>
<evidence type="ECO:0000313" key="3">
    <source>
        <dbReference type="Proteomes" id="UP000184275"/>
    </source>
</evidence>
<organism evidence="2 3">
    <name type="scientific">Fibrobacter intestinalis</name>
    <dbReference type="NCBI Taxonomy" id="28122"/>
    <lineage>
        <taxon>Bacteria</taxon>
        <taxon>Pseudomonadati</taxon>
        <taxon>Fibrobacterota</taxon>
        <taxon>Fibrobacteria</taxon>
        <taxon>Fibrobacterales</taxon>
        <taxon>Fibrobacteraceae</taxon>
        <taxon>Fibrobacter</taxon>
    </lineage>
</organism>
<dbReference type="EMBL" id="FRAW01000030">
    <property type="protein sequence ID" value="SHL03633.1"/>
    <property type="molecule type" value="Genomic_DNA"/>
</dbReference>
<keyword evidence="3" id="KW-1185">Reference proteome</keyword>
<dbReference type="AlphaFoldDB" id="A0A1M6XCI0"/>
<evidence type="ECO:0000313" key="2">
    <source>
        <dbReference type="EMBL" id="SHL03633.1"/>
    </source>
</evidence>